<proteinExistence type="predicted"/>
<keyword evidence="1" id="KW-0812">Transmembrane</keyword>
<gene>
    <name evidence="2" type="ORF">TCON_2080</name>
</gene>
<evidence type="ECO:0000313" key="3">
    <source>
        <dbReference type="Proteomes" id="UP001516464"/>
    </source>
</evidence>
<protein>
    <recommendedName>
        <fullName evidence="4">Heme oxygenase</fullName>
    </recommendedName>
</protein>
<keyword evidence="1" id="KW-0472">Membrane</keyword>
<keyword evidence="1" id="KW-1133">Transmembrane helix</keyword>
<feature type="transmembrane region" description="Helical" evidence="1">
    <location>
        <begin position="335"/>
        <end position="353"/>
    </location>
</feature>
<accession>A0ABQ7HX22</accession>
<evidence type="ECO:0000256" key="1">
    <source>
        <dbReference type="SAM" id="Phobius"/>
    </source>
</evidence>
<reference evidence="2 3" key="1">
    <citation type="submission" date="2019-01" db="EMBL/GenBank/DDBJ databases">
        <title>Genomes sequencing and comparative genomics of infectious freshwater microsporidia, Cucumispora dikerogammari and Thelohania contejeani.</title>
        <authorList>
            <person name="Cormier A."/>
            <person name="Giraud I."/>
            <person name="Wattier R."/>
            <person name="Teixeira M."/>
            <person name="Grandjean F."/>
            <person name="Rigaud T."/>
            <person name="Cordaux R."/>
        </authorList>
    </citation>
    <scope>NUCLEOTIDE SEQUENCE [LARGE SCALE GENOMIC DNA]</scope>
    <source>
        <strain evidence="2">T1</strain>
        <tissue evidence="2">Spores</tissue>
    </source>
</reference>
<evidence type="ECO:0000313" key="2">
    <source>
        <dbReference type="EMBL" id="KAF7682701.1"/>
    </source>
</evidence>
<keyword evidence="3" id="KW-1185">Reference proteome</keyword>
<comment type="caution">
    <text evidence="2">The sequence shown here is derived from an EMBL/GenBank/DDBJ whole genome shotgun (WGS) entry which is preliminary data.</text>
</comment>
<dbReference type="EMBL" id="SBIQ01000197">
    <property type="protein sequence ID" value="KAF7682701.1"/>
    <property type="molecule type" value="Genomic_DNA"/>
</dbReference>
<name>A0ABQ7HX22_9MICR</name>
<organism evidence="2 3">
    <name type="scientific">Astathelohania contejeani</name>
    <dbReference type="NCBI Taxonomy" id="164912"/>
    <lineage>
        <taxon>Eukaryota</taxon>
        <taxon>Fungi</taxon>
        <taxon>Fungi incertae sedis</taxon>
        <taxon>Microsporidia</taxon>
        <taxon>Astathelohaniidae</taxon>
        <taxon>Astathelohania</taxon>
    </lineage>
</organism>
<evidence type="ECO:0008006" key="4">
    <source>
        <dbReference type="Google" id="ProtNLM"/>
    </source>
</evidence>
<sequence length="356" mass="41069">MSEILAEIDRGLQPLLHLSQSFEESKPTYSTNKYFTDVVPNIEFSHPQAKAYITSLHESLSFKSPNEYTKIMESILHGDGDSPILNDIENQALKQHLSIKYPFKLYQEYLQRVNSLVQDLGFENEIELHDYLESNPLPNDSKITHIFKTMVKWTTNNKSLVLKTAVLLGLGVSFLNYLQKYNRKNSGCFRYYVGKSSDNHSLKREVYLNRFCKFNINRVDYIDYQILKDETHPLFNVHAWDCNFKIQNIIETQNILSKGCNGICNPHNFNWLVQFVDGYEPVVLENINIFYIYKCEHGTILRDVAEIAGDGIDQVIQGITQSNIGQPLINLMKNIGWIIIIIIIVMIIGPILTKLI</sequence>
<dbReference type="Proteomes" id="UP001516464">
    <property type="component" value="Unassembled WGS sequence"/>
</dbReference>